<name>A0A0C9T6H7_PAXIN</name>
<reference evidence="2" key="2">
    <citation type="submission" date="2015-01" db="EMBL/GenBank/DDBJ databases">
        <title>Evolutionary Origins and Diversification of the Mycorrhizal Mutualists.</title>
        <authorList>
            <consortium name="DOE Joint Genome Institute"/>
            <consortium name="Mycorrhizal Genomics Consortium"/>
            <person name="Kohler A."/>
            <person name="Kuo A."/>
            <person name="Nagy L.G."/>
            <person name="Floudas D."/>
            <person name="Copeland A."/>
            <person name="Barry K.W."/>
            <person name="Cichocki N."/>
            <person name="Veneault-Fourrey C."/>
            <person name="LaButti K."/>
            <person name="Lindquist E.A."/>
            <person name="Lipzen A."/>
            <person name="Lundell T."/>
            <person name="Morin E."/>
            <person name="Murat C."/>
            <person name="Riley R."/>
            <person name="Ohm R."/>
            <person name="Sun H."/>
            <person name="Tunlid A."/>
            <person name="Henrissat B."/>
            <person name="Grigoriev I.V."/>
            <person name="Hibbett D.S."/>
            <person name="Martin F."/>
        </authorList>
    </citation>
    <scope>NUCLEOTIDE SEQUENCE [LARGE SCALE GENOMIC DNA]</scope>
    <source>
        <strain evidence="2">ATCC 200175</strain>
    </source>
</reference>
<dbReference type="AlphaFoldDB" id="A0A0C9T6H7"/>
<evidence type="ECO:0000313" key="1">
    <source>
        <dbReference type="EMBL" id="KIJ06888.1"/>
    </source>
</evidence>
<evidence type="ECO:0000313" key="2">
    <source>
        <dbReference type="Proteomes" id="UP000053647"/>
    </source>
</evidence>
<organism evidence="1 2">
    <name type="scientific">Paxillus involutus ATCC 200175</name>
    <dbReference type="NCBI Taxonomy" id="664439"/>
    <lineage>
        <taxon>Eukaryota</taxon>
        <taxon>Fungi</taxon>
        <taxon>Dikarya</taxon>
        <taxon>Basidiomycota</taxon>
        <taxon>Agaricomycotina</taxon>
        <taxon>Agaricomycetes</taxon>
        <taxon>Agaricomycetidae</taxon>
        <taxon>Boletales</taxon>
        <taxon>Paxilineae</taxon>
        <taxon>Paxillaceae</taxon>
        <taxon>Paxillus</taxon>
    </lineage>
</organism>
<gene>
    <name evidence="1" type="ORF">PAXINDRAFT_91332</name>
</gene>
<dbReference type="HOGENOM" id="CLU_002498_2_0_1"/>
<proteinExistence type="predicted"/>
<protein>
    <submittedName>
        <fullName evidence="1">Uncharacterized protein</fullName>
    </submittedName>
</protein>
<dbReference type="InterPro" id="IPR041078">
    <property type="entry name" value="Plavaka"/>
</dbReference>
<dbReference type="OrthoDB" id="3208495at2759"/>
<dbReference type="EMBL" id="KN820112">
    <property type="protein sequence ID" value="KIJ06888.1"/>
    <property type="molecule type" value="Genomic_DNA"/>
</dbReference>
<dbReference type="Pfam" id="PF18759">
    <property type="entry name" value="Plavaka"/>
    <property type="match status" value="1"/>
</dbReference>
<accession>A0A0C9T6H7</accession>
<keyword evidence="2" id="KW-1185">Reference proteome</keyword>
<sequence length="432" mass="49689">MKSLGELDCLVNDVILAEDFNVADLQGFCAAKEVSRLDEYGADPEDIQSSFSAGDRWTETKVKIHLPADGVKHDSIEESPFFEVPGLFHRKLIEVIKNACREPVTSEQFHLTPFTLSYFPTPNEPTEHIYSEVYNSPAMIDEHKKVRSQPRTDGCTLETVIASIMLWSDSTHLASFGTASLWPIYMYFGNQSKYIRGKPTSFAGHHLAYIPKITDTLHDFYEKTFKKAITAEVLTHCRHELMHAIWLLLIDDDFMHAYEFGIVVEFLDGVRRRVFPRFFTYSADYPEKTLLASIKFLAQCPCLRCLTPKDKIGDLGSKADRRRRERDICQDGDTIWAKIRRVQKWIYVEGINVASAYVKQMMAPQSLNPTMSAFSTRLARFGVNFYSLFVPDLLHEFELGVWKAIFTHLLRVLHAHGDDAIQKLNRRYENRL</sequence>
<reference evidence="1 2" key="1">
    <citation type="submission" date="2014-06" db="EMBL/GenBank/DDBJ databases">
        <authorList>
            <consortium name="DOE Joint Genome Institute"/>
            <person name="Kuo A."/>
            <person name="Kohler A."/>
            <person name="Nagy L.G."/>
            <person name="Floudas D."/>
            <person name="Copeland A."/>
            <person name="Barry K.W."/>
            <person name="Cichocki N."/>
            <person name="Veneault-Fourrey C."/>
            <person name="LaButti K."/>
            <person name="Lindquist E.A."/>
            <person name="Lipzen A."/>
            <person name="Lundell T."/>
            <person name="Morin E."/>
            <person name="Murat C."/>
            <person name="Sun H."/>
            <person name="Tunlid A."/>
            <person name="Henrissat B."/>
            <person name="Grigoriev I.V."/>
            <person name="Hibbett D.S."/>
            <person name="Martin F."/>
            <person name="Nordberg H.P."/>
            <person name="Cantor M.N."/>
            <person name="Hua S.X."/>
        </authorList>
    </citation>
    <scope>NUCLEOTIDE SEQUENCE [LARGE SCALE GENOMIC DNA]</scope>
    <source>
        <strain evidence="1 2">ATCC 200175</strain>
    </source>
</reference>
<dbReference type="Proteomes" id="UP000053647">
    <property type="component" value="Unassembled WGS sequence"/>
</dbReference>